<sequence length="226" mass="24126">MLIAHRLGAAWGPENTLQAFDAARRAGLRAFECDVKLSADGVPFLLHDDDLARTTGEHGRASARRWSSLAPRVPTLQALAAAAAPHALTVNLEIKPDADADSARQADWGRRIAAAAARLWARSPQPPLLSSFSLPALQAAAIAAPQLPRAWLCTELPPHWREAAQALRLEGIHLCASRDQAAAIAALRAQGLRARLYTVDDPAAAARWRDAGADALFTDALVPEPT</sequence>
<dbReference type="Pfam" id="PF03009">
    <property type="entry name" value="GDPD"/>
    <property type="match status" value="1"/>
</dbReference>
<keyword evidence="2" id="KW-0378">Hydrolase</keyword>
<dbReference type="PROSITE" id="PS51704">
    <property type="entry name" value="GP_PDE"/>
    <property type="match status" value="1"/>
</dbReference>
<evidence type="ECO:0000313" key="2">
    <source>
        <dbReference type="EMBL" id="OIQ86064.1"/>
    </source>
</evidence>
<reference evidence="2" key="1">
    <citation type="submission" date="2016-10" db="EMBL/GenBank/DDBJ databases">
        <title>Sequence of Gallionella enrichment culture.</title>
        <authorList>
            <person name="Poehlein A."/>
            <person name="Muehling M."/>
            <person name="Daniel R."/>
        </authorList>
    </citation>
    <scope>NUCLEOTIDE SEQUENCE</scope>
</reference>
<dbReference type="InterPro" id="IPR030395">
    <property type="entry name" value="GP_PDE_dom"/>
</dbReference>
<dbReference type="SUPFAM" id="SSF51695">
    <property type="entry name" value="PLC-like phosphodiesterases"/>
    <property type="match status" value="1"/>
</dbReference>
<dbReference type="AlphaFoldDB" id="A0A1J5QRM0"/>
<accession>A0A1J5QRM0</accession>
<dbReference type="InterPro" id="IPR017946">
    <property type="entry name" value="PLC-like_Pdiesterase_TIM-brl"/>
</dbReference>
<gene>
    <name evidence="2" type="primary">ugpQ_4</name>
    <name evidence="2" type="ORF">GALL_320770</name>
</gene>
<name>A0A1J5QRM0_9ZZZZ</name>
<comment type="caution">
    <text evidence="2">The sequence shown here is derived from an EMBL/GenBank/DDBJ whole genome shotgun (WGS) entry which is preliminary data.</text>
</comment>
<protein>
    <submittedName>
        <fullName evidence="2">Glycerophosphoryl diester phosphodiesterase</fullName>
        <ecNumber evidence="2">3.1.4.46</ecNumber>
    </submittedName>
</protein>
<dbReference type="PANTHER" id="PTHR46211:SF1">
    <property type="entry name" value="GLYCEROPHOSPHODIESTER PHOSPHODIESTERASE, CYTOPLASMIC"/>
    <property type="match status" value="1"/>
</dbReference>
<dbReference type="EMBL" id="MLJW01000502">
    <property type="protein sequence ID" value="OIQ86064.1"/>
    <property type="molecule type" value="Genomic_DNA"/>
</dbReference>
<dbReference type="GO" id="GO:0008889">
    <property type="term" value="F:glycerophosphodiester phosphodiesterase activity"/>
    <property type="evidence" value="ECO:0007669"/>
    <property type="project" value="UniProtKB-EC"/>
</dbReference>
<organism evidence="2">
    <name type="scientific">mine drainage metagenome</name>
    <dbReference type="NCBI Taxonomy" id="410659"/>
    <lineage>
        <taxon>unclassified sequences</taxon>
        <taxon>metagenomes</taxon>
        <taxon>ecological metagenomes</taxon>
    </lineage>
</organism>
<dbReference type="EC" id="3.1.4.46" evidence="2"/>
<evidence type="ECO:0000259" key="1">
    <source>
        <dbReference type="PROSITE" id="PS51704"/>
    </source>
</evidence>
<dbReference type="GO" id="GO:0006629">
    <property type="term" value="P:lipid metabolic process"/>
    <property type="evidence" value="ECO:0007669"/>
    <property type="project" value="InterPro"/>
</dbReference>
<feature type="domain" description="GP-PDE" evidence="1">
    <location>
        <begin position="1"/>
        <end position="226"/>
    </location>
</feature>
<dbReference type="Gene3D" id="3.20.20.190">
    <property type="entry name" value="Phosphatidylinositol (PI) phosphodiesterase"/>
    <property type="match status" value="1"/>
</dbReference>
<dbReference type="PANTHER" id="PTHR46211">
    <property type="entry name" value="GLYCEROPHOSPHORYL DIESTER PHOSPHODIESTERASE"/>
    <property type="match status" value="1"/>
</dbReference>
<proteinExistence type="predicted"/>